<dbReference type="EMBL" id="JBHLVZ010000084">
    <property type="protein sequence ID" value="MFC0388433.1"/>
    <property type="molecule type" value="Genomic_DNA"/>
</dbReference>
<keyword evidence="2 3" id="KW-0413">Isomerase</keyword>
<organism evidence="3 4">
    <name type="scientific">Muricoccus vinaceus</name>
    <dbReference type="NCBI Taxonomy" id="424704"/>
    <lineage>
        <taxon>Bacteria</taxon>
        <taxon>Pseudomonadati</taxon>
        <taxon>Pseudomonadota</taxon>
        <taxon>Alphaproteobacteria</taxon>
        <taxon>Acetobacterales</taxon>
        <taxon>Roseomonadaceae</taxon>
        <taxon>Muricoccus</taxon>
    </lineage>
</organism>
<dbReference type="Gene3D" id="3.10.310.10">
    <property type="entry name" value="Diaminopimelate Epimerase, Chain A, domain 1"/>
    <property type="match status" value="2"/>
</dbReference>
<evidence type="ECO:0000256" key="1">
    <source>
        <dbReference type="ARBA" id="ARBA00007673"/>
    </source>
</evidence>
<name>A0ABV6IXU1_9PROT</name>
<comment type="caution">
    <text evidence="3">The sequence shown here is derived from an EMBL/GenBank/DDBJ whole genome shotgun (WGS) entry which is preliminary data.</text>
</comment>
<evidence type="ECO:0000313" key="3">
    <source>
        <dbReference type="EMBL" id="MFC0388433.1"/>
    </source>
</evidence>
<comment type="similarity">
    <text evidence="1">Belongs to the PrpF family.</text>
</comment>
<accession>A0ABV6IXU1</accession>
<keyword evidence="4" id="KW-1185">Reference proteome</keyword>
<dbReference type="InterPro" id="IPR007400">
    <property type="entry name" value="PrpF-like"/>
</dbReference>
<dbReference type="PANTHER" id="PTHR43709:SF2">
    <property type="entry name" value="DUF453 DOMAIN PROTEIN (AFU_ORTHOLOGUE AFUA_6G00360)"/>
    <property type="match status" value="1"/>
</dbReference>
<dbReference type="GO" id="GO:0016853">
    <property type="term" value="F:isomerase activity"/>
    <property type="evidence" value="ECO:0007669"/>
    <property type="project" value="UniProtKB-KW"/>
</dbReference>
<dbReference type="RefSeq" id="WP_377054842.1">
    <property type="nucleotide sequence ID" value="NZ_JBHLVZ010000084.1"/>
</dbReference>
<evidence type="ECO:0000256" key="2">
    <source>
        <dbReference type="ARBA" id="ARBA00023235"/>
    </source>
</evidence>
<gene>
    <name evidence="3" type="ORF">ACFFIC_23245</name>
</gene>
<dbReference type="Proteomes" id="UP001589789">
    <property type="component" value="Unassembled WGS sequence"/>
</dbReference>
<sequence>MIQRSVPAVFMRGGTSKAIMFHARDLPADRRAWDGVFTAAMGTPDPHGRQLDGMGGGVSSLSKVCVLAPSARADADVDYTFAQVLIREARVDYRGNCGNMSSAVGPFAVDEGLVRAADGLATVRIFNTNTGKIIHNTFEVEEGRARYDGALAIPGVGGTGAPVQLDFLRPGGATTGRLLPSGRVLDRLEVPGFGTIEASLVDAANAAVFVRARDIGLEGTELPERLDADRTMLELLDAIRRQASVAMGIAPDAEAARAVSTVPYVGFVAPPARARTLSGEELSAEEVDLTVRIISNGQPHRALPLTGSLCTAVAARIAGTVVAEALAPAQATGPLRLGMPSGVLTVGAEVTREDGAWVALAGSFYRTARRLFDGRVWVPGAALRAARTEAINEAART</sequence>
<dbReference type="PANTHER" id="PTHR43709">
    <property type="entry name" value="ACONITATE ISOMERASE-RELATED"/>
    <property type="match status" value="1"/>
</dbReference>
<reference evidence="3 4" key="1">
    <citation type="submission" date="2024-09" db="EMBL/GenBank/DDBJ databases">
        <authorList>
            <person name="Sun Q."/>
            <person name="Mori K."/>
        </authorList>
    </citation>
    <scope>NUCLEOTIDE SEQUENCE [LARGE SCALE GENOMIC DNA]</scope>
    <source>
        <strain evidence="3 4">CCM 7468</strain>
    </source>
</reference>
<evidence type="ECO:0000313" key="4">
    <source>
        <dbReference type="Proteomes" id="UP001589789"/>
    </source>
</evidence>
<protein>
    <submittedName>
        <fullName evidence="3">2-methylaconitate cis-trans isomerase PrpF family protein</fullName>
    </submittedName>
</protein>
<dbReference type="SUPFAM" id="SSF54506">
    <property type="entry name" value="Diaminopimelate epimerase-like"/>
    <property type="match status" value="2"/>
</dbReference>
<proteinExistence type="inferred from homology"/>
<dbReference type="Pfam" id="PF04303">
    <property type="entry name" value="PrpF"/>
    <property type="match status" value="1"/>
</dbReference>